<dbReference type="EC" id="2.7.13.3" evidence="2"/>
<dbReference type="EMBL" id="MCBT01000013">
    <property type="protein sequence ID" value="OEG75039.1"/>
    <property type="molecule type" value="Genomic_DNA"/>
</dbReference>
<dbReference type="PANTHER" id="PTHR45453">
    <property type="entry name" value="PHOSPHATE REGULON SENSOR PROTEIN PHOR"/>
    <property type="match status" value="1"/>
</dbReference>
<dbReference type="GO" id="GO:0004721">
    <property type="term" value="F:phosphoprotein phosphatase activity"/>
    <property type="evidence" value="ECO:0007669"/>
    <property type="project" value="TreeGrafter"/>
</dbReference>
<feature type="transmembrane region" description="Helical" evidence="7">
    <location>
        <begin position="178"/>
        <end position="197"/>
    </location>
</feature>
<feature type="transmembrane region" description="Helical" evidence="7">
    <location>
        <begin position="7"/>
        <end position="27"/>
    </location>
</feature>
<protein>
    <recommendedName>
        <fullName evidence="2">histidine kinase</fullName>
        <ecNumber evidence="2">2.7.13.3</ecNumber>
    </recommendedName>
</protein>
<dbReference type="PANTHER" id="PTHR45453:SF1">
    <property type="entry name" value="PHOSPHATE REGULON SENSOR PROTEIN PHOR"/>
    <property type="match status" value="1"/>
</dbReference>
<dbReference type="PRINTS" id="PR00344">
    <property type="entry name" value="BCTRLSENSOR"/>
</dbReference>
<evidence type="ECO:0000256" key="7">
    <source>
        <dbReference type="SAM" id="Phobius"/>
    </source>
</evidence>
<name>A0A1E5IWT4_SHECO</name>
<evidence type="ECO:0000256" key="5">
    <source>
        <dbReference type="ARBA" id="ARBA00022777"/>
    </source>
</evidence>
<keyword evidence="6" id="KW-0902">Two-component regulatory system</keyword>
<evidence type="ECO:0000313" key="9">
    <source>
        <dbReference type="EMBL" id="OEG75039.1"/>
    </source>
</evidence>
<dbReference type="InterPro" id="IPR050351">
    <property type="entry name" value="BphY/WalK/GraS-like"/>
</dbReference>
<dbReference type="Pfam" id="PF00512">
    <property type="entry name" value="HisKA"/>
    <property type="match status" value="1"/>
</dbReference>
<dbReference type="PROSITE" id="PS50109">
    <property type="entry name" value="HIS_KIN"/>
    <property type="match status" value="1"/>
</dbReference>
<keyword evidence="7" id="KW-0812">Transmembrane</keyword>
<comment type="catalytic activity">
    <reaction evidence="1">
        <text>ATP + protein L-histidine = ADP + protein N-phospho-L-histidine.</text>
        <dbReference type="EC" id="2.7.13.3"/>
    </reaction>
</comment>
<dbReference type="InterPro" id="IPR004358">
    <property type="entry name" value="Sig_transdc_His_kin-like_C"/>
</dbReference>
<proteinExistence type="predicted"/>
<dbReference type="GO" id="GO:0016036">
    <property type="term" value="P:cellular response to phosphate starvation"/>
    <property type="evidence" value="ECO:0007669"/>
    <property type="project" value="TreeGrafter"/>
</dbReference>
<keyword evidence="5 9" id="KW-0418">Kinase</keyword>
<dbReference type="InterPro" id="IPR005467">
    <property type="entry name" value="His_kinase_dom"/>
</dbReference>
<accession>A0A1E5IWT4</accession>
<evidence type="ECO:0000313" key="10">
    <source>
        <dbReference type="Proteomes" id="UP000095230"/>
    </source>
</evidence>
<dbReference type="RefSeq" id="WP_069670544.1">
    <property type="nucleotide sequence ID" value="NZ_MCBT01000013.1"/>
</dbReference>
<dbReference type="CDD" id="cd00082">
    <property type="entry name" value="HisKA"/>
    <property type="match status" value="1"/>
</dbReference>
<dbReference type="OrthoDB" id="9804645at2"/>
<dbReference type="Gene3D" id="6.10.340.10">
    <property type="match status" value="1"/>
</dbReference>
<evidence type="ECO:0000259" key="8">
    <source>
        <dbReference type="PROSITE" id="PS50109"/>
    </source>
</evidence>
<evidence type="ECO:0000256" key="1">
    <source>
        <dbReference type="ARBA" id="ARBA00000085"/>
    </source>
</evidence>
<keyword evidence="7" id="KW-1133">Transmembrane helix</keyword>
<keyword evidence="3" id="KW-0597">Phosphoprotein</keyword>
<dbReference type="Gene3D" id="1.10.287.130">
    <property type="match status" value="1"/>
</dbReference>
<dbReference type="SMART" id="SM00387">
    <property type="entry name" value="HATPase_c"/>
    <property type="match status" value="1"/>
</dbReference>
<evidence type="ECO:0000256" key="4">
    <source>
        <dbReference type="ARBA" id="ARBA00022679"/>
    </source>
</evidence>
<evidence type="ECO:0000256" key="3">
    <source>
        <dbReference type="ARBA" id="ARBA00022553"/>
    </source>
</evidence>
<dbReference type="SMART" id="SM00388">
    <property type="entry name" value="HisKA"/>
    <property type="match status" value="1"/>
</dbReference>
<gene>
    <name evidence="9" type="ORF">BEL05_12810</name>
</gene>
<comment type="caution">
    <text evidence="9">The sequence shown here is derived from an EMBL/GenBank/DDBJ whole genome shotgun (WGS) entry which is preliminary data.</text>
</comment>
<organism evidence="9 10">
    <name type="scientific">Shewanella colwelliana</name>
    <name type="common">Alteromonas colwelliana</name>
    <dbReference type="NCBI Taxonomy" id="23"/>
    <lineage>
        <taxon>Bacteria</taxon>
        <taxon>Pseudomonadati</taxon>
        <taxon>Pseudomonadota</taxon>
        <taxon>Gammaproteobacteria</taxon>
        <taxon>Alteromonadales</taxon>
        <taxon>Shewanellaceae</taxon>
        <taxon>Shewanella</taxon>
    </lineage>
</organism>
<evidence type="ECO:0000256" key="6">
    <source>
        <dbReference type="ARBA" id="ARBA00023012"/>
    </source>
</evidence>
<dbReference type="InterPro" id="IPR003594">
    <property type="entry name" value="HATPase_dom"/>
</dbReference>
<dbReference type="CDD" id="cd00075">
    <property type="entry name" value="HATPase"/>
    <property type="match status" value="1"/>
</dbReference>
<dbReference type="SUPFAM" id="SSF55874">
    <property type="entry name" value="ATPase domain of HSP90 chaperone/DNA topoisomerase II/histidine kinase"/>
    <property type="match status" value="1"/>
</dbReference>
<keyword evidence="7" id="KW-0472">Membrane</keyword>
<dbReference type="Proteomes" id="UP000095230">
    <property type="component" value="Unassembled WGS sequence"/>
</dbReference>
<dbReference type="STRING" id="23.BEL05_12810"/>
<dbReference type="Gene3D" id="3.30.565.10">
    <property type="entry name" value="Histidine kinase-like ATPase, C-terminal domain"/>
    <property type="match status" value="1"/>
</dbReference>
<reference evidence="9 10" key="1">
    <citation type="submission" date="2016-07" db="EMBL/GenBank/DDBJ databases">
        <title>Whole-genome of two Shewanella species isolated from a digestive organ of sea cucumber Apostichopus japonicus Selenka 1867.</title>
        <authorList>
            <person name="Hong H.-H."/>
            <person name="Choi H."/>
            <person name="Cheon S."/>
            <person name="Oh J.-S."/>
            <person name="Lee H.-G."/>
            <person name="Park C."/>
        </authorList>
    </citation>
    <scope>NUCLEOTIDE SEQUENCE [LARGE SCALE GENOMIC DNA]</scope>
    <source>
        <strain evidence="9 10">CSB03KR</strain>
    </source>
</reference>
<dbReference type="GO" id="GO:0000155">
    <property type="term" value="F:phosphorelay sensor kinase activity"/>
    <property type="evidence" value="ECO:0007669"/>
    <property type="project" value="InterPro"/>
</dbReference>
<dbReference type="Pfam" id="PF02518">
    <property type="entry name" value="HATPase_c"/>
    <property type="match status" value="1"/>
</dbReference>
<dbReference type="GO" id="GO:0005886">
    <property type="term" value="C:plasma membrane"/>
    <property type="evidence" value="ECO:0007669"/>
    <property type="project" value="TreeGrafter"/>
</dbReference>
<dbReference type="AlphaFoldDB" id="A0A1E5IWT4"/>
<feature type="domain" description="Histidine kinase" evidence="8">
    <location>
        <begin position="269"/>
        <end position="485"/>
    </location>
</feature>
<keyword evidence="4" id="KW-0808">Transferase</keyword>
<dbReference type="InterPro" id="IPR036890">
    <property type="entry name" value="HATPase_C_sf"/>
</dbReference>
<sequence>MNSLFNRIVLSASIAVFVLFMGLWQWFSANHQYNQNQIQQSLHRELATHMGHINPLLSQGVTSDAALKEAFHDFMLLGPSFEIYTLDLQGKLIAFDAPKSVIKRQQVDIAPLQQFINGAKLPVLGQDPRSPTTEKIFSAANLVDPRGVKTGYLYVIIGGQEFDAWQAVVAQHQHLNQWGAGLSVTILFALALFVVLLKYFTAPISQLAHDMNQLSGHSLTQDSLLKTRPQASKEILGLTTNINQLLSQVHQQHLAIAKQQAERHDFMLHLSHDLKTPLTTLQGYIDTWLLLAEHERDASLIEVAARAGLQLQQLLNQMLQLEALENGQVTATMQHFALAPILDELRQYFLPRAKAQVVELAFEVDENVAIYSDPLLLFRVLSNLVDNAIRYTPNGGKISINVEYSGDRVGLLVSDNGSGIHKHELQALKQHTQVSTNTQQYQQLPQLGVGLSIVRQLLGLLNCNLQVQSTPGKGSHFKIELASPALNESISL</sequence>
<dbReference type="InterPro" id="IPR003661">
    <property type="entry name" value="HisK_dim/P_dom"/>
</dbReference>
<evidence type="ECO:0000256" key="2">
    <source>
        <dbReference type="ARBA" id="ARBA00012438"/>
    </source>
</evidence>
<dbReference type="SUPFAM" id="SSF47384">
    <property type="entry name" value="Homodimeric domain of signal transducing histidine kinase"/>
    <property type="match status" value="1"/>
</dbReference>
<dbReference type="InterPro" id="IPR036097">
    <property type="entry name" value="HisK_dim/P_sf"/>
</dbReference>